<dbReference type="Pfam" id="PF00271">
    <property type="entry name" value="Helicase_C"/>
    <property type="match status" value="1"/>
</dbReference>
<gene>
    <name evidence="3" type="ORF">MSSD14B_42000</name>
</gene>
<dbReference type="GO" id="GO:0004386">
    <property type="term" value="F:helicase activity"/>
    <property type="evidence" value="ECO:0007669"/>
    <property type="project" value="UniProtKB-KW"/>
</dbReference>
<evidence type="ECO:0000259" key="2">
    <source>
        <dbReference type="PROSITE" id="PS51192"/>
    </source>
</evidence>
<sequence length="809" mass="91731">MDKKKLTERDICSKFINPALAKAGWNMHSQVREEVSFTAGRIIVRGRLHTRGKRRRADYVLSYKKNMPIAIIEAKDNNHSLGDGMQQALAYSDVLDAPFVFSSNGDGFLFHDRTGLFGKTETTLTLDEFPSPERLWELYCEYKGITKAGRQTVEQPYYDDGSGRTPRYYQTVAINRTVEAVARGQNRILLVMATGTGKTFTAFQIIWRLWKSKQKKRILFLADRNILVDQTKNNDFKPFGQAMTKVTNRTVDPSYEIYLSLYQAVTGSEDEQNIYKQFSPDFFDLVVIDECHRGSASVDSAWRQILEYFSAATHIGLTATPKETKEVSNIDYFGEPVYTYSLKQGIEDGFLAPYKVVRIDLDRDLQGWRPSKGQTDKHGELIDDRIYNQKDFDRTLILEKRTEVVAQKITEFLDQTDPYQKTIVFCEDIDHAERMRQALVNLNPEQVKKNRKYVMRITGDEQEGKAELDNFINPEERYPVIATTSKLMTTGVDAQTCKLIVLDQRIQSMTEFKQIIGRGTRINDDYNKHWFTILDFKKATELFADPAFDGDPVKVYEPGAGDPVNPDDKDAPETPEPEHGCGEEPGGYEADPEAGWKTDDPKGGDTGGLGEGGGTGGRTRYLVDNVEVTVIAERVQYLGPDGKLITESLKDFTRKKVKEQYATLTDFLKHWNQANRKQAIIEELAEQGVIWDDLITDVSKKLGAEPDPFDVICHIVYDQPPLSRKERAEQVRKNNYFSKYEGASREVLSALLDKYTDSGIEPVEDVKVLTLAPFSEIGAPMELLNAFGGKPGYTEAVKELEEALYGRVP</sequence>
<dbReference type="GO" id="GO:0009035">
    <property type="term" value="F:type I site-specific deoxyribonuclease activity"/>
    <property type="evidence" value="ECO:0007669"/>
    <property type="project" value="UniProtKB-EC"/>
</dbReference>
<feature type="compositionally biased region" description="Gly residues" evidence="1">
    <location>
        <begin position="604"/>
        <end position="617"/>
    </location>
</feature>
<keyword evidence="3" id="KW-0378">Hydrolase</keyword>
<dbReference type="GO" id="GO:0005829">
    <property type="term" value="C:cytosol"/>
    <property type="evidence" value="ECO:0007669"/>
    <property type="project" value="TreeGrafter"/>
</dbReference>
<dbReference type="InterPro" id="IPR050742">
    <property type="entry name" value="Helicase_Restrict-Modif_Enz"/>
</dbReference>
<accession>A0A5M3Q5P3</accession>
<dbReference type="RefSeq" id="WP_136631441.1">
    <property type="nucleotide sequence ID" value="NZ_BGZI01000048.1"/>
</dbReference>
<dbReference type="InterPro" id="IPR013670">
    <property type="entry name" value="EcoEI_R_C_dom"/>
</dbReference>
<keyword evidence="3" id="KW-0067">ATP-binding</keyword>
<feature type="region of interest" description="Disordered" evidence="1">
    <location>
        <begin position="553"/>
        <end position="618"/>
    </location>
</feature>
<evidence type="ECO:0000313" key="3">
    <source>
        <dbReference type="EMBL" id="GBO90532.1"/>
    </source>
</evidence>
<dbReference type="GO" id="GO:0003677">
    <property type="term" value="F:DNA binding"/>
    <property type="evidence" value="ECO:0007669"/>
    <property type="project" value="UniProtKB-KW"/>
</dbReference>
<dbReference type="InterPro" id="IPR006935">
    <property type="entry name" value="Helicase/UvrB_N"/>
</dbReference>
<evidence type="ECO:0000256" key="1">
    <source>
        <dbReference type="SAM" id="MobiDB-lite"/>
    </source>
</evidence>
<dbReference type="InterPro" id="IPR027417">
    <property type="entry name" value="P-loop_NTPase"/>
</dbReference>
<evidence type="ECO:0000313" key="4">
    <source>
        <dbReference type="Proteomes" id="UP000387223"/>
    </source>
</evidence>
<dbReference type="PANTHER" id="PTHR47396:SF1">
    <property type="entry name" value="ATP-DEPENDENT HELICASE IRC3-RELATED"/>
    <property type="match status" value="1"/>
</dbReference>
<dbReference type="NCBIfam" id="NF046051">
    <property type="entry name" value="restrict_EcoAI"/>
    <property type="match status" value="1"/>
</dbReference>
<dbReference type="EMBL" id="BGZI01000048">
    <property type="protein sequence ID" value="GBO90532.1"/>
    <property type="molecule type" value="Genomic_DNA"/>
</dbReference>
<reference evidence="3 4" key="1">
    <citation type="journal article" date="2019" name="J. Gen. Appl. Microbiol.">
        <title>Aerobic degradation of cis-dichloroethene by the marine bacterium Marinobacter salsuginis strain 5N-3.</title>
        <authorList>
            <person name="Inoue Y."/>
            <person name="Fukunaga Y."/>
            <person name="Katsumata H."/>
            <person name="Ohji S."/>
            <person name="Hosoyama A."/>
            <person name="Mori K."/>
            <person name="Ando K."/>
        </authorList>
    </citation>
    <scope>NUCLEOTIDE SEQUENCE [LARGE SCALE GENOMIC DNA]</scope>
    <source>
        <strain evidence="3 4">NBRC 109114</strain>
    </source>
</reference>
<dbReference type="Gene3D" id="3.90.1570.30">
    <property type="match status" value="1"/>
</dbReference>
<dbReference type="Gene3D" id="3.40.50.300">
    <property type="entry name" value="P-loop containing nucleotide triphosphate hydrolases"/>
    <property type="match status" value="2"/>
</dbReference>
<name>A0A5M3Q5P3_9GAMM</name>
<protein>
    <submittedName>
        <fullName evidence="3">DEAD/DEAH box helicase</fullName>
    </submittedName>
</protein>
<feature type="compositionally biased region" description="Basic and acidic residues" evidence="1">
    <location>
        <begin position="566"/>
        <end position="582"/>
    </location>
</feature>
<dbReference type="PANTHER" id="PTHR47396">
    <property type="entry name" value="TYPE I RESTRICTION ENZYME ECOKI R PROTEIN"/>
    <property type="match status" value="1"/>
</dbReference>
<dbReference type="GO" id="GO:0005524">
    <property type="term" value="F:ATP binding"/>
    <property type="evidence" value="ECO:0007669"/>
    <property type="project" value="UniProtKB-KW"/>
</dbReference>
<dbReference type="InterPro" id="IPR001650">
    <property type="entry name" value="Helicase_C-like"/>
</dbReference>
<keyword evidence="3" id="KW-0347">Helicase</keyword>
<dbReference type="InterPro" id="IPR014001">
    <property type="entry name" value="Helicase_ATP-bd"/>
</dbReference>
<dbReference type="Pfam" id="PF13588">
    <property type="entry name" value="HSDR_N_2"/>
    <property type="match status" value="1"/>
</dbReference>
<dbReference type="Proteomes" id="UP000387223">
    <property type="component" value="Unassembled WGS sequence"/>
</dbReference>
<dbReference type="GO" id="GO:0009307">
    <property type="term" value="P:DNA restriction-modification system"/>
    <property type="evidence" value="ECO:0007669"/>
    <property type="project" value="UniProtKB-KW"/>
</dbReference>
<dbReference type="InterPro" id="IPR029464">
    <property type="entry name" value="HSDR_N"/>
</dbReference>
<proteinExistence type="predicted"/>
<feature type="domain" description="Helicase ATP-binding" evidence="2">
    <location>
        <begin position="179"/>
        <end position="339"/>
    </location>
</feature>
<dbReference type="SMART" id="SM00487">
    <property type="entry name" value="DEXDc"/>
    <property type="match status" value="1"/>
</dbReference>
<dbReference type="SUPFAM" id="SSF52540">
    <property type="entry name" value="P-loop containing nucleoside triphosphate hydrolases"/>
    <property type="match status" value="2"/>
</dbReference>
<comment type="caution">
    <text evidence="3">The sequence shown here is derived from an EMBL/GenBank/DDBJ whole genome shotgun (WGS) entry which is preliminary data.</text>
</comment>
<dbReference type="CDD" id="cd18032">
    <property type="entry name" value="DEXHc_RE_I_III_res"/>
    <property type="match status" value="1"/>
</dbReference>
<dbReference type="AlphaFoldDB" id="A0A5M3Q5P3"/>
<dbReference type="PROSITE" id="PS51192">
    <property type="entry name" value="HELICASE_ATP_BIND_1"/>
    <property type="match status" value="1"/>
</dbReference>
<dbReference type="CDD" id="cd18799">
    <property type="entry name" value="SF2_C_EcoAI-like"/>
    <property type="match status" value="1"/>
</dbReference>
<feature type="compositionally biased region" description="Basic and acidic residues" evidence="1">
    <location>
        <begin position="594"/>
        <end position="603"/>
    </location>
</feature>
<organism evidence="3 4">
    <name type="scientific">Marinobacter salsuginis</name>
    <dbReference type="NCBI Taxonomy" id="418719"/>
    <lineage>
        <taxon>Bacteria</taxon>
        <taxon>Pseudomonadati</taxon>
        <taxon>Pseudomonadota</taxon>
        <taxon>Gammaproteobacteria</taxon>
        <taxon>Pseudomonadales</taxon>
        <taxon>Marinobacteraceae</taxon>
        <taxon>Marinobacter</taxon>
    </lineage>
</organism>
<keyword evidence="3" id="KW-0547">Nucleotide-binding</keyword>
<dbReference type="Pfam" id="PF04851">
    <property type="entry name" value="ResIII"/>
    <property type="match status" value="1"/>
</dbReference>
<dbReference type="Pfam" id="PF08463">
    <property type="entry name" value="EcoEI_R_C"/>
    <property type="match status" value="1"/>
</dbReference>